<dbReference type="AlphaFoldDB" id="A0A821DW77"/>
<dbReference type="Proteomes" id="UP000663873">
    <property type="component" value="Unassembled WGS sequence"/>
</dbReference>
<gene>
    <name evidence="1" type="ORF">UJA718_LOCUS32329</name>
</gene>
<sequence length="39" mass="4271">MSPLASIARRTAATLKGELHLFKLHLKSNTFFNIDTGIG</sequence>
<evidence type="ECO:0000313" key="1">
    <source>
        <dbReference type="EMBL" id="CAF4626580.1"/>
    </source>
</evidence>
<evidence type="ECO:0000313" key="2">
    <source>
        <dbReference type="Proteomes" id="UP000663873"/>
    </source>
</evidence>
<proteinExistence type="predicted"/>
<name>A0A821DW77_9BILA</name>
<feature type="non-terminal residue" evidence="1">
    <location>
        <position position="39"/>
    </location>
</feature>
<protein>
    <submittedName>
        <fullName evidence="1">Uncharacterized protein</fullName>
    </submittedName>
</protein>
<keyword evidence="2" id="KW-1185">Reference proteome</keyword>
<organism evidence="1 2">
    <name type="scientific">Rotaria socialis</name>
    <dbReference type="NCBI Taxonomy" id="392032"/>
    <lineage>
        <taxon>Eukaryota</taxon>
        <taxon>Metazoa</taxon>
        <taxon>Spiralia</taxon>
        <taxon>Gnathifera</taxon>
        <taxon>Rotifera</taxon>
        <taxon>Eurotatoria</taxon>
        <taxon>Bdelloidea</taxon>
        <taxon>Philodinida</taxon>
        <taxon>Philodinidae</taxon>
        <taxon>Rotaria</taxon>
    </lineage>
</organism>
<accession>A0A821DW77</accession>
<reference evidence="1" key="1">
    <citation type="submission" date="2021-02" db="EMBL/GenBank/DDBJ databases">
        <authorList>
            <person name="Nowell W R."/>
        </authorList>
    </citation>
    <scope>NUCLEOTIDE SEQUENCE</scope>
</reference>
<dbReference type="EMBL" id="CAJOBP010027723">
    <property type="protein sequence ID" value="CAF4626580.1"/>
    <property type="molecule type" value="Genomic_DNA"/>
</dbReference>
<comment type="caution">
    <text evidence="1">The sequence shown here is derived from an EMBL/GenBank/DDBJ whole genome shotgun (WGS) entry which is preliminary data.</text>
</comment>